<reference evidence="1 2" key="1">
    <citation type="journal article" date="2018" name="Nat. Ecol. Evol.">
        <title>Shark genomes provide insights into elasmobranch evolution and the origin of vertebrates.</title>
        <authorList>
            <person name="Hara Y"/>
            <person name="Yamaguchi K"/>
            <person name="Onimaru K"/>
            <person name="Kadota M"/>
            <person name="Koyanagi M"/>
            <person name="Keeley SD"/>
            <person name="Tatsumi K"/>
            <person name="Tanaka K"/>
            <person name="Motone F"/>
            <person name="Kageyama Y"/>
            <person name="Nozu R"/>
            <person name="Adachi N"/>
            <person name="Nishimura O"/>
            <person name="Nakagawa R"/>
            <person name="Tanegashima C"/>
            <person name="Kiyatake I"/>
            <person name="Matsumoto R"/>
            <person name="Murakumo K"/>
            <person name="Nishida K"/>
            <person name="Terakita A"/>
            <person name="Kuratani S"/>
            <person name="Sato K"/>
            <person name="Hyodo S Kuraku.S."/>
        </authorList>
    </citation>
    <scope>NUCLEOTIDE SEQUENCE [LARGE SCALE GENOMIC DNA]</scope>
</reference>
<name>A0A401T8D9_CHIPU</name>
<dbReference type="PANTHER" id="PTHR34759:SF1">
    <property type="entry name" value="SPERMATOGENESIS-ASSOCIATED PROTEIN 48"/>
    <property type="match status" value="1"/>
</dbReference>
<dbReference type="EMBL" id="BEZZ01013934">
    <property type="protein sequence ID" value="GCC38867.1"/>
    <property type="molecule type" value="Genomic_DNA"/>
</dbReference>
<dbReference type="AlphaFoldDB" id="A0A401T8D9"/>
<dbReference type="Proteomes" id="UP000287033">
    <property type="component" value="Unassembled WGS sequence"/>
</dbReference>
<gene>
    <name evidence="1" type="ORF">chiPu_0022987</name>
</gene>
<dbReference type="OrthoDB" id="5983862at2759"/>
<evidence type="ECO:0000313" key="1">
    <source>
        <dbReference type="EMBL" id="GCC38867.1"/>
    </source>
</evidence>
<dbReference type="PANTHER" id="PTHR34759">
    <property type="entry name" value="SPERMATOGENESIS-ASSOCIATED PROTEIN 48"/>
    <property type="match status" value="1"/>
</dbReference>
<protein>
    <submittedName>
        <fullName evidence="1">Uncharacterized protein</fullName>
    </submittedName>
</protein>
<proteinExistence type="predicted"/>
<comment type="caution">
    <text evidence="1">The sequence shown here is derived from an EMBL/GenBank/DDBJ whole genome shotgun (WGS) entry which is preliminary data.</text>
</comment>
<dbReference type="InterPro" id="IPR027867">
    <property type="entry name" value="SPATA48"/>
</dbReference>
<sequence length="316" mass="34202">MAQTVIPFVRGPEDRHFFTSFREQDNAAFARWSPDAAAPEELYPLAPHRHEVQLLDSTSGFISPGASADTGTSRIPNLAFYREPGGEWRAHTAIPVAVQETGGSRLWNSRSVSAAAIRARVGVLGIRRVWTLRDEEGFGVGVKEEGLDIGDKEGLGIGEEEGLVIGDKEVWALGIKRDWALGRRRDWALGIKRDWALGDEEGLGFGDKEGLDFADEEGFGVGVKEEGLDIGAKEGLGIGEEEGLDIGAKEGLSIGEEEGLDIGAKEGLSIGEEEGLDIGEEEGLGIGEEEGLRMRSDWTLGLMEDWAFRVVEGLKN</sequence>
<evidence type="ECO:0000313" key="2">
    <source>
        <dbReference type="Proteomes" id="UP000287033"/>
    </source>
</evidence>
<keyword evidence="2" id="KW-1185">Reference proteome</keyword>
<accession>A0A401T8D9</accession>
<organism evidence="1 2">
    <name type="scientific">Chiloscyllium punctatum</name>
    <name type="common">Brownbanded bambooshark</name>
    <name type="synonym">Hemiscyllium punctatum</name>
    <dbReference type="NCBI Taxonomy" id="137246"/>
    <lineage>
        <taxon>Eukaryota</taxon>
        <taxon>Metazoa</taxon>
        <taxon>Chordata</taxon>
        <taxon>Craniata</taxon>
        <taxon>Vertebrata</taxon>
        <taxon>Chondrichthyes</taxon>
        <taxon>Elasmobranchii</taxon>
        <taxon>Galeomorphii</taxon>
        <taxon>Galeoidea</taxon>
        <taxon>Orectolobiformes</taxon>
        <taxon>Hemiscylliidae</taxon>
        <taxon>Chiloscyllium</taxon>
    </lineage>
</organism>